<proteinExistence type="predicted"/>
<accession>A0A9P7A3G4</accession>
<dbReference type="EMBL" id="JABBWD010000005">
    <property type="protein sequence ID" value="KAG1781687.1"/>
    <property type="molecule type" value="Genomic_DNA"/>
</dbReference>
<feature type="region of interest" description="Disordered" evidence="1">
    <location>
        <begin position="315"/>
        <end position="355"/>
    </location>
</feature>
<dbReference type="Proteomes" id="UP000714275">
    <property type="component" value="Unassembled WGS sequence"/>
</dbReference>
<feature type="region of interest" description="Disordered" evidence="1">
    <location>
        <begin position="60"/>
        <end position="81"/>
    </location>
</feature>
<gene>
    <name evidence="2" type="ORF">EV702DRAFT_1193165</name>
</gene>
<protein>
    <submittedName>
        <fullName evidence="2">Uncharacterized protein</fullName>
    </submittedName>
</protein>
<name>A0A9P7A3G4_9AGAM</name>
<feature type="region of interest" description="Disordered" evidence="1">
    <location>
        <begin position="1"/>
        <end position="28"/>
    </location>
</feature>
<dbReference type="OrthoDB" id="2681968at2759"/>
<feature type="compositionally biased region" description="Low complexity" evidence="1">
    <location>
        <begin position="17"/>
        <end position="28"/>
    </location>
</feature>
<comment type="caution">
    <text evidence="2">The sequence shown here is derived from an EMBL/GenBank/DDBJ whole genome shotgun (WGS) entry which is preliminary data.</text>
</comment>
<feature type="compositionally biased region" description="Low complexity" evidence="1">
    <location>
        <begin position="62"/>
        <end position="81"/>
    </location>
</feature>
<sequence>MEFVSSSPVSSPPQPSSPAFTSTTSSSATRVELTPLEFFKKIDHLESPHTMATELLSGSDYSFSPKLSPSPSPKLSSSPSPKIHLSPVEEVSYLPDVKESLLYKPNLLQSPKSPSRAAYLHERASKRPIPYPSKSSPLEIRLANRITGRVCKPNFTTSQLQEHEEAISSGLSCMSFDTVYKAFKAVLASHEAARLQVATLLWQVEYSEHMIAFNHALHQDNRDHLLIKDEQLKKIRNLFSERDHTDIEDGTDYIQAAYNDECEMLHAITAQADLMSRRLGPHAKRELLASTGQSPYLPSLVGTLENRDSITHVLWGGDSTDASTDTDTDSDADSGEEEDDRGGRPEYQRSCSIQL</sequence>
<organism evidence="2 3">
    <name type="scientific">Suillus placidus</name>
    <dbReference type="NCBI Taxonomy" id="48579"/>
    <lineage>
        <taxon>Eukaryota</taxon>
        <taxon>Fungi</taxon>
        <taxon>Dikarya</taxon>
        <taxon>Basidiomycota</taxon>
        <taxon>Agaricomycotina</taxon>
        <taxon>Agaricomycetes</taxon>
        <taxon>Agaricomycetidae</taxon>
        <taxon>Boletales</taxon>
        <taxon>Suillineae</taxon>
        <taxon>Suillaceae</taxon>
        <taxon>Suillus</taxon>
    </lineage>
</organism>
<evidence type="ECO:0000313" key="2">
    <source>
        <dbReference type="EMBL" id="KAG1781687.1"/>
    </source>
</evidence>
<dbReference type="AlphaFoldDB" id="A0A9P7A3G4"/>
<keyword evidence="3" id="KW-1185">Reference proteome</keyword>
<reference evidence="2" key="1">
    <citation type="journal article" date="2020" name="New Phytol.">
        <title>Comparative genomics reveals dynamic genome evolution in host specialist ectomycorrhizal fungi.</title>
        <authorList>
            <person name="Lofgren L.A."/>
            <person name="Nguyen N.H."/>
            <person name="Vilgalys R."/>
            <person name="Ruytinx J."/>
            <person name="Liao H.L."/>
            <person name="Branco S."/>
            <person name="Kuo A."/>
            <person name="LaButti K."/>
            <person name="Lipzen A."/>
            <person name="Andreopoulos W."/>
            <person name="Pangilinan J."/>
            <person name="Riley R."/>
            <person name="Hundley H."/>
            <person name="Na H."/>
            <person name="Barry K."/>
            <person name="Grigoriev I.V."/>
            <person name="Stajich J.E."/>
            <person name="Kennedy P.G."/>
        </authorList>
    </citation>
    <scope>NUCLEOTIDE SEQUENCE</scope>
    <source>
        <strain evidence="2">DOB743</strain>
    </source>
</reference>
<evidence type="ECO:0000256" key="1">
    <source>
        <dbReference type="SAM" id="MobiDB-lite"/>
    </source>
</evidence>
<evidence type="ECO:0000313" key="3">
    <source>
        <dbReference type="Proteomes" id="UP000714275"/>
    </source>
</evidence>
<feature type="compositionally biased region" description="Acidic residues" evidence="1">
    <location>
        <begin position="324"/>
        <end position="340"/>
    </location>
</feature>